<comment type="catalytic activity">
    <reaction evidence="1">
        <text>adenosylcob(III)inamide + ATP = adenosylcob(III)inamide phosphate + ADP + H(+)</text>
        <dbReference type="Rhea" id="RHEA:15769"/>
        <dbReference type="ChEBI" id="CHEBI:2480"/>
        <dbReference type="ChEBI" id="CHEBI:15378"/>
        <dbReference type="ChEBI" id="CHEBI:30616"/>
        <dbReference type="ChEBI" id="CHEBI:58502"/>
        <dbReference type="ChEBI" id="CHEBI:456216"/>
        <dbReference type="EC" id="2.7.1.156"/>
    </reaction>
</comment>
<evidence type="ECO:0000256" key="14">
    <source>
        <dbReference type="ARBA" id="ARBA00022840"/>
    </source>
</evidence>
<evidence type="ECO:0000256" key="6">
    <source>
        <dbReference type="ARBA" id="ARBA00005159"/>
    </source>
</evidence>
<evidence type="ECO:0000313" key="21">
    <source>
        <dbReference type="Proteomes" id="UP000277858"/>
    </source>
</evidence>
<evidence type="ECO:0000256" key="11">
    <source>
        <dbReference type="ARBA" id="ARBA00022679"/>
    </source>
</evidence>
<evidence type="ECO:0000313" key="20">
    <source>
        <dbReference type="EMBL" id="VEI03481.1"/>
    </source>
</evidence>
<dbReference type="Proteomes" id="UP000277858">
    <property type="component" value="Chromosome"/>
</dbReference>
<dbReference type="STRING" id="1122997.GCA_000425285_00054"/>
<evidence type="ECO:0000256" key="12">
    <source>
        <dbReference type="ARBA" id="ARBA00022741"/>
    </source>
</evidence>
<dbReference type="GO" id="GO:0008820">
    <property type="term" value="F:cobinamide phosphate guanylyltransferase activity"/>
    <property type="evidence" value="ECO:0007669"/>
    <property type="project" value="UniProtKB-EC"/>
</dbReference>
<dbReference type="GO" id="GO:0043752">
    <property type="term" value="F:adenosylcobinamide kinase activity"/>
    <property type="evidence" value="ECO:0007669"/>
    <property type="project" value="UniProtKB-EC"/>
</dbReference>
<dbReference type="AlphaFoldDB" id="A0A448NZU4"/>
<keyword evidence="11 20" id="KW-0808">Transferase</keyword>
<evidence type="ECO:0000256" key="9">
    <source>
        <dbReference type="ARBA" id="ARBA00012523"/>
    </source>
</evidence>
<evidence type="ECO:0000256" key="5">
    <source>
        <dbReference type="ARBA" id="ARBA00004692"/>
    </source>
</evidence>
<evidence type="ECO:0000256" key="3">
    <source>
        <dbReference type="ARBA" id="ARBA00001522"/>
    </source>
</evidence>
<evidence type="ECO:0000256" key="15">
    <source>
        <dbReference type="ARBA" id="ARBA00023134"/>
    </source>
</evidence>
<proteinExistence type="inferred from homology"/>
<comment type="pathway">
    <text evidence="6">Cofactor biosynthesis; adenosylcobalamin biosynthesis; adenosylcobalamin from cob(II)yrinate a,c-diamide: step 5/7.</text>
</comment>
<accession>A0A448NZU4</accession>
<dbReference type="OrthoDB" id="9788370at2"/>
<feature type="binding site" evidence="19">
    <location>
        <begin position="45"/>
        <end position="47"/>
    </location>
    <ligand>
        <name>GTP</name>
        <dbReference type="ChEBI" id="CHEBI:37565"/>
    </ligand>
</feature>
<evidence type="ECO:0000256" key="8">
    <source>
        <dbReference type="ARBA" id="ARBA00012016"/>
    </source>
</evidence>
<dbReference type="EMBL" id="LR134473">
    <property type="protein sequence ID" value="VEI03481.1"/>
    <property type="molecule type" value="Genomic_DNA"/>
</dbReference>
<evidence type="ECO:0000256" key="7">
    <source>
        <dbReference type="ARBA" id="ARBA00007490"/>
    </source>
</evidence>
<keyword evidence="14" id="KW-0067">ATP-binding</keyword>
<dbReference type="EC" id="2.7.1.156" evidence="8"/>
<dbReference type="PIRSF" id="PIRSF006135">
    <property type="entry name" value="CobU"/>
    <property type="match status" value="1"/>
</dbReference>
<evidence type="ECO:0000256" key="4">
    <source>
        <dbReference type="ARBA" id="ARBA00003889"/>
    </source>
</evidence>
<evidence type="ECO:0000256" key="18">
    <source>
        <dbReference type="PIRSR" id="PIRSR006135-1"/>
    </source>
</evidence>
<dbReference type="GO" id="GO:0005525">
    <property type="term" value="F:GTP binding"/>
    <property type="evidence" value="ECO:0007669"/>
    <property type="project" value="UniProtKB-KW"/>
</dbReference>
<keyword evidence="10" id="KW-0169">Cobalamin biosynthesis</keyword>
<dbReference type="InterPro" id="IPR003203">
    <property type="entry name" value="CobU/CobP"/>
</dbReference>
<reference evidence="20 21" key="1">
    <citation type="submission" date="2018-12" db="EMBL/GenBank/DDBJ databases">
        <authorList>
            <consortium name="Pathogen Informatics"/>
        </authorList>
    </citation>
    <scope>NUCLEOTIDE SEQUENCE [LARGE SCALE GENOMIC DNA]</scope>
    <source>
        <strain evidence="20 21">NCTC13652</strain>
    </source>
</reference>
<evidence type="ECO:0000256" key="19">
    <source>
        <dbReference type="PIRSR" id="PIRSR006135-2"/>
    </source>
</evidence>
<dbReference type="PANTHER" id="PTHR34848">
    <property type="match status" value="1"/>
</dbReference>
<dbReference type="NCBIfam" id="NF004469">
    <property type="entry name" value="PRK05800.1"/>
    <property type="match status" value="1"/>
</dbReference>
<gene>
    <name evidence="20" type="primary">cobP</name>
    <name evidence="20" type="ORF">NCTC13652_01686</name>
</gene>
<evidence type="ECO:0000256" key="1">
    <source>
        <dbReference type="ARBA" id="ARBA00000312"/>
    </source>
</evidence>
<dbReference type="InterPro" id="IPR027417">
    <property type="entry name" value="P-loop_NTPase"/>
</dbReference>
<organism evidence="20 21">
    <name type="scientific">Acidipropionibacterium jensenii</name>
    <dbReference type="NCBI Taxonomy" id="1749"/>
    <lineage>
        <taxon>Bacteria</taxon>
        <taxon>Bacillati</taxon>
        <taxon>Actinomycetota</taxon>
        <taxon>Actinomycetes</taxon>
        <taxon>Propionibacteriales</taxon>
        <taxon>Propionibacteriaceae</taxon>
        <taxon>Acidipropionibacterium</taxon>
    </lineage>
</organism>
<feature type="binding site" evidence="19">
    <location>
        <position position="94"/>
    </location>
    <ligand>
        <name>GTP</name>
        <dbReference type="ChEBI" id="CHEBI:37565"/>
    </ligand>
</feature>
<comment type="similarity">
    <text evidence="7">Belongs to the CobU/CobP family.</text>
</comment>
<feature type="binding site" evidence="19">
    <location>
        <begin position="21"/>
        <end position="28"/>
    </location>
    <ligand>
        <name>GTP</name>
        <dbReference type="ChEBI" id="CHEBI:37565"/>
    </ligand>
</feature>
<dbReference type="Pfam" id="PF02283">
    <property type="entry name" value="CobU"/>
    <property type="match status" value="1"/>
</dbReference>
<dbReference type="PANTHER" id="PTHR34848:SF1">
    <property type="entry name" value="BIFUNCTIONAL ADENOSYLCOBALAMIN BIOSYNTHESIS PROTEIN COBU"/>
    <property type="match status" value="1"/>
</dbReference>
<keyword evidence="12 19" id="KW-0547">Nucleotide-binding</keyword>
<feature type="binding site" evidence="19">
    <location>
        <begin position="64"/>
        <end position="67"/>
    </location>
    <ligand>
        <name>GTP</name>
        <dbReference type="ChEBI" id="CHEBI:37565"/>
    </ligand>
</feature>
<comment type="catalytic activity">
    <reaction evidence="2">
        <text>adenosylcob(III)inamide phosphate + GTP + H(+) = adenosylcob(III)inamide-GDP + diphosphate</text>
        <dbReference type="Rhea" id="RHEA:22712"/>
        <dbReference type="ChEBI" id="CHEBI:15378"/>
        <dbReference type="ChEBI" id="CHEBI:33019"/>
        <dbReference type="ChEBI" id="CHEBI:37565"/>
        <dbReference type="ChEBI" id="CHEBI:58502"/>
        <dbReference type="ChEBI" id="CHEBI:60487"/>
        <dbReference type="EC" id="2.7.7.62"/>
    </reaction>
</comment>
<dbReference type="GO" id="GO:0009236">
    <property type="term" value="P:cobalamin biosynthetic process"/>
    <property type="evidence" value="ECO:0007669"/>
    <property type="project" value="UniProtKB-UniPathway"/>
</dbReference>
<comment type="catalytic activity">
    <reaction evidence="3">
        <text>adenosylcob(III)inamide + GTP = adenosylcob(III)inamide phosphate + GDP + H(+)</text>
        <dbReference type="Rhea" id="RHEA:15765"/>
        <dbReference type="ChEBI" id="CHEBI:2480"/>
        <dbReference type="ChEBI" id="CHEBI:15378"/>
        <dbReference type="ChEBI" id="CHEBI:37565"/>
        <dbReference type="ChEBI" id="CHEBI:58189"/>
        <dbReference type="ChEBI" id="CHEBI:58502"/>
        <dbReference type="EC" id="2.7.1.156"/>
    </reaction>
</comment>
<dbReference type="Gene3D" id="3.40.50.300">
    <property type="entry name" value="P-loop containing nucleotide triphosphate hydrolases"/>
    <property type="match status" value="1"/>
</dbReference>
<comment type="pathway">
    <text evidence="5">Cofactor biosynthesis; adenosylcobalamin biosynthesis; adenosylcobalamin from cob(II)yrinate a,c-diamide: step 6/7.</text>
</comment>
<evidence type="ECO:0000256" key="2">
    <source>
        <dbReference type="ARBA" id="ARBA00000711"/>
    </source>
</evidence>
<evidence type="ECO:0000256" key="10">
    <source>
        <dbReference type="ARBA" id="ARBA00022573"/>
    </source>
</evidence>
<feature type="active site" description="GMP-histidine intermediate" evidence="18">
    <location>
        <position position="63"/>
    </location>
</feature>
<sequence length="189" mass="20894">MSQLHVPSPVGAPPVRALVLGGARSGKSSWAESRMARFPEVTYVATSARNPDDPEWEERIRLHRARRPDSWTTVETLDVGSVLRRHEDAPVLVDCLGVWITRVLDEAGAWTGEEGWRQRLAGRVDDLVDAVHHTRREVVMVSNEVGMGLVPETASGRLFRDELGRLNAAVAGACDEVWVCIAGIPKRWA</sequence>
<feature type="binding site" evidence="19">
    <location>
        <position position="75"/>
    </location>
    <ligand>
        <name>GTP</name>
        <dbReference type="ChEBI" id="CHEBI:37565"/>
    </ligand>
</feature>
<keyword evidence="21" id="KW-1185">Reference proteome</keyword>
<comment type="function">
    <text evidence="4">Catalyzes ATP-dependent phosphorylation of adenosylcobinamide and addition of GMP to adenosylcobinamide phosphate.</text>
</comment>
<dbReference type="EC" id="2.7.7.62" evidence="9"/>
<evidence type="ECO:0000256" key="17">
    <source>
        <dbReference type="ARBA" id="ARBA00030571"/>
    </source>
</evidence>
<keyword evidence="13 20" id="KW-0418">Kinase</keyword>
<dbReference type="GO" id="GO:0005524">
    <property type="term" value="F:ATP binding"/>
    <property type="evidence" value="ECO:0007669"/>
    <property type="project" value="UniProtKB-KW"/>
</dbReference>
<keyword evidence="15 19" id="KW-0342">GTP-binding</keyword>
<dbReference type="CDD" id="cd00544">
    <property type="entry name" value="CobU"/>
    <property type="match status" value="1"/>
</dbReference>
<dbReference type="SUPFAM" id="SSF52540">
    <property type="entry name" value="P-loop containing nucleoside triphosphate hydrolases"/>
    <property type="match status" value="1"/>
</dbReference>
<evidence type="ECO:0000256" key="16">
    <source>
        <dbReference type="ARBA" id="ARBA00029570"/>
    </source>
</evidence>
<name>A0A448NZU4_9ACTN</name>
<protein>
    <recommendedName>
        <fullName evidence="16">Adenosylcobinamide kinase</fullName>
        <ecNumber evidence="8">2.7.1.156</ecNumber>
        <ecNumber evidence="9">2.7.7.62</ecNumber>
    </recommendedName>
    <alternativeName>
        <fullName evidence="17">Adenosylcobinamide-phosphate guanylyltransferase</fullName>
    </alternativeName>
</protein>
<evidence type="ECO:0000256" key="13">
    <source>
        <dbReference type="ARBA" id="ARBA00022777"/>
    </source>
</evidence>
<dbReference type="UniPathway" id="UPA00148">
    <property type="reaction ID" value="UER00236"/>
</dbReference>